<dbReference type="SMART" id="SM00369">
    <property type="entry name" value="LRR_TYP"/>
    <property type="match status" value="10"/>
</dbReference>
<keyword evidence="2" id="KW-0433">Leucine-rich repeat</keyword>
<feature type="chain" id="PRO_5045116533" evidence="12">
    <location>
        <begin position="25"/>
        <end position="954"/>
    </location>
</feature>
<dbReference type="Pfam" id="PF00560">
    <property type="entry name" value="LRR_1"/>
    <property type="match status" value="11"/>
</dbReference>
<keyword evidence="14" id="KW-1185">Reference proteome</keyword>
<dbReference type="RefSeq" id="XP_021847758.2">
    <property type="nucleotide sequence ID" value="XM_021992066.2"/>
</dbReference>
<comment type="subcellular location">
    <subcellularLocation>
        <location evidence="1">Membrane</location>
        <topology evidence="1">Single-pass type I membrane protein</topology>
    </subcellularLocation>
</comment>
<evidence type="ECO:0000256" key="4">
    <source>
        <dbReference type="ARBA" id="ARBA00022729"/>
    </source>
</evidence>
<evidence type="ECO:0000256" key="12">
    <source>
        <dbReference type="SAM" id="SignalP"/>
    </source>
</evidence>
<dbReference type="SUPFAM" id="SSF52047">
    <property type="entry name" value="RNI-like"/>
    <property type="match status" value="1"/>
</dbReference>
<keyword evidence="6" id="KW-0547">Nucleotide-binding</keyword>
<sequence>MTKSSQITKFFIFFISITFELSKANEMDHLLSFKASVKDPTRSLSSWGHSKSICTWNGISCTPNKTHVLTINLSTKNISGEIPPSLFRLPFVVSIDLSGNQLYGNVSEGLFSCLSLKNLNLSNNNLTGGVPSPVKYGTGFETLDFSNNMLTGKIPENLGLLSNLKYLDFGGNALVGEIPRSISNLTKLETITLASNQLSGEIPFELGKLKNLKWIYLGYNNLSGSIPIDLGMLPSLYHLDLVYNKLSGSIPLSFGNLTNLQHLFLYQNKLNGSIPPSIYTLGSLVSLDLSDNRLSGEILEEIIHLKNLEVLHLFTNNFTGKIPNSISSLPRLRVLQLWSNNFHGNIPKDLGKTNNLTVLDLSTNSLSGRIPDSLCNSGYLSKLILFSNSLFGRIPVSLGSCHSLKRIRLQNNSLSGGLPKGFTKLENVYFLDVSNNDLSGDVNEEKWDMPMLQMLNLGNNKFVGGLPDLSTSVKLENFDLSDNHFSSNIPTSYGKLKELMLLRLSRNRISGAIPEELTSCKKMVTLDLSHNRLTGPIPRGLGQMPVLGQLDLSENQLSGEIPRNLGDVDSLVEVNISYNHLRGRLPSTAAFLDINSSAVAGNDHLCGGPHDDSTSGLLPCGGDDHKGPTMAVWWGLAISLGVIMFVTIITLCVFIIIKKRRQRLLQVQRMEMNDGIWEIQLFDPRASKNISIHDIITAKNDSNKKFVVEELLMSVNNLWEEISQFGKIRHPNIVKLLGVCKSEKGGFLMYEKVEGKCLSEVVHELSWERRKRIAIGIARALKFLHYHCSPSVFVGEMSPERIVVDEKDEARLRLSVGGGLFCLGPKSFMSSAYVAPETKEAKEITDKNDVYGFGLILVQLLTGKGPTEAELGAPNGVIGWARHCYSDCHLDTWVDPRIRDQKLNNPNEIVETMNLALQCTATDPTARPCSSDVVKTLESIIKTKRCVLGLEISK</sequence>
<evidence type="ECO:0000313" key="14">
    <source>
        <dbReference type="Proteomes" id="UP000813463"/>
    </source>
</evidence>
<dbReference type="InterPro" id="IPR003591">
    <property type="entry name" value="Leu-rich_rpt_typical-subtyp"/>
</dbReference>
<dbReference type="Pfam" id="PF08263">
    <property type="entry name" value="LRRNT_2"/>
    <property type="match status" value="1"/>
</dbReference>
<feature type="signal peptide" evidence="12">
    <location>
        <begin position="1"/>
        <end position="24"/>
    </location>
</feature>
<evidence type="ECO:0000259" key="13">
    <source>
        <dbReference type="PROSITE" id="PS50011"/>
    </source>
</evidence>
<dbReference type="Gene3D" id="3.80.10.10">
    <property type="entry name" value="Ribonuclease Inhibitor"/>
    <property type="match status" value="4"/>
</dbReference>
<keyword evidence="5" id="KW-0677">Repeat</keyword>
<dbReference type="InterPro" id="IPR032675">
    <property type="entry name" value="LRR_dom_sf"/>
</dbReference>
<evidence type="ECO:0000256" key="1">
    <source>
        <dbReference type="ARBA" id="ARBA00004479"/>
    </source>
</evidence>
<dbReference type="InterPro" id="IPR000719">
    <property type="entry name" value="Prot_kinase_dom"/>
</dbReference>
<protein>
    <submittedName>
        <fullName evidence="15">Leucine-rich repeat receptor-like serine/threonine-protein kinase SKM1</fullName>
    </submittedName>
</protein>
<dbReference type="GO" id="GO:0005886">
    <property type="term" value="C:plasma membrane"/>
    <property type="evidence" value="ECO:0007669"/>
    <property type="project" value="UniProtKB-SubCell"/>
</dbReference>
<dbReference type="SMART" id="SM00365">
    <property type="entry name" value="LRR_SD22"/>
    <property type="match status" value="5"/>
</dbReference>
<dbReference type="GO" id="GO:0004672">
    <property type="term" value="F:protein kinase activity"/>
    <property type="evidence" value="ECO:0000318"/>
    <property type="project" value="GO_Central"/>
</dbReference>
<name>A0A9R0IEX5_SPIOL</name>
<keyword evidence="9 11" id="KW-0472">Membrane</keyword>
<evidence type="ECO:0000256" key="3">
    <source>
        <dbReference type="ARBA" id="ARBA00022692"/>
    </source>
</evidence>
<accession>A0A9R0IEX5</accession>
<dbReference type="Pfam" id="PF00069">
    <property type="entry name" value="Pkinase"/>
    <property type="match status" value="1"/>
</dbReference>
<keyword evidence="10" id="KW-0675">Receptor</keyword>
<feature type="transmembrane region" description="Helical" evidence="11">
    <location>
        <begin position="632"/>
        <end position="657"/>
    </location>
</feature>
<evidence type="ECO:0000313" key="15">
    <source>
        <dbReference type="RefSeq" id="XP_021847758.2"/>
    </source>
</evidence>
<keyword evidence="7" id="KW-0067">ATP-binding</keyword>
<dbReference type="SUPFAM" id="SSF52058">
    <property type="entry name" value="L domain-like"/>
    <property type="match status" value="1"/>
</dbReference>
<evidence type="ECO:0000256" key="11">
    <source>
        <dbReference type="SAM" id="Phobius"/>
    </source>
</evidence>
<dbReference type="GeneID" id="110787443"/>
<dbReference type="PANTHER" id="PTHR48053">
    <property type="entry name" value="LEUCINE RICH REPEAT FAMILY PROTEIN, EXPRESSED"/>
    <property type="match status" value="1"/>
</dbReference>
<dbReference type="Pfam" id="PF13855">
    <property type="entry name" value="LRR_8"/>
    <property type="match status" value="2"/>
</dbReference>
<dbReference type="Proteomes" id="UP000813463">
    <property type="component" value="Chromosome 1"/>
</dbReference>
<dbReference type="InterPro" id="IPR011009">
    <property type="entry name" value="Kinase-like_dom_sf"/>
</dbReference>
<dbReference type="PANTHER" id="PTHR48053:SF117">
    <property type="entry name" value="PROTEIN KINASE DOMAIN-CONTAINING PROTEIN"/>
    <property type="match status" value="1"/>
</dbReference>
<evidence type="ECO:0000256" key="7">
    <source>
        <dbReference type="ARBA" id="ARBA00022840"/>
    </source>
</evidence>
<reference evidence="15" key="2">
    <citation type="submission" date="2025-08" db="UniProtKB">
        <authorList>
            <consortium name="RefSeq"/>
        </authorList>
    </citation>
    <scope>IDENTIFICATION</scope>
    <source>
        <tissue evidence="15">Leaf</tissue>
    </source>
</reference>
<dbReference type="GO" id="GO:0051606">
    <property type="term" value="P:detection of stimulus"/>
    <property type="evidence" value="ECO:0007669"/>
    <property type="project" value="UniProtKB-ARBA"/>
</dbReference>
<evidence type="ECO:0000256" key="8">
    <source>
        <dbReference type="ARBA" id="ARBA00022989"/>
    </source>
</evidence>
<dbReference type="KEGG" id="soe:110787443"/>
<dbReference type="Gene3D" id="1.10.510.10">
    <property type="entry name" value="Transferase(Phosphotransferase) domain 1"/>
    <property type="match status" value="1"/>
</dbReference>
<dbReference type="SUPFAM" id="SSF56112">
    <property type="entry name" value="Protein kinase-like (PK-like)"/>
    <property type="match status" value="1"/>
</dbReference>
<reference evidence="14" key="1">
    <citation type="journal article" date="2021" name="Nat. Commun.">
        <title>Genomic analyses provide insights into spinach domestication and the genetic basis of agronomic traits.</title>
        <authorList>
            <person name="Cai X."/>
            <person name="Sun X."/>
            <person name="Xu C."/>
            <person name="Sun H."/>
            <person name="Wang X."/>
            <person name="Ge C."/>
            <person name="Zhang Z."/>
            <person name="Wang Q."/>
            <person name="Fei Z."/>
            <person name="Jiao C."/>
            <person name="Wang Q."/>
        </authorList>
    </citation>
    <scope>NUCLEOTIDE SEQUENCE [LARGE SCALE GENOMIC DNA]</scope>
    <source>
        <strain evidence="14">cv. Varoflay</strain>
    </source>
</reference>
<dbReference type="PROSITE" id="PS50011">
    <property type="entry name" value="PROTEIN_KINASE_DOM"/>
    <property type="match status" value="1"/>
</dbReference>
<evidence type="ECO:0000256" key="6">
    <source>
        <dbReference type="ARBA" id="ARBA00022741"/>
    </source>
</evidence>
<evidence type="ECO:0000256" key="5">
    <source>
        <dbReference type="ARBA" id="ARBA00022737"/>
    </source>
</evidence>
<evidence type="ECO:0000256" key="10">
    <source>
        <dbReference type="ARBA" id="ARBA00023170"/>
    </source>
</evidence>
<dbReference type="InterPro" id="IPR001611">
    <property type="entry name" value="Leu-rich_rpt"/>
</dbReference>
<dbReference type="InterPro" id="IPR013210">
    <property type="entry name" value="LRR_N_plant-typ"/>
</dbReference>
<keyword evidence="4 12" id="KW-0732">Signal</keyword>
<evidence type="ECO:0000256" key="2">
    <source>
        <dbReference type="ARBA" id="ARBA00022614"/>
    </source>
</evidence>
<dbReference type="GO" id="GO:0005524">
    <property type="term" value="F:ATP binding"/>
    <property type="evidence" value="ECO:0007669"/>
    <property type="project" value="UniProtKB-KW"/>
</dbReference>
<proteinExistence type="predicted"/>
<keyword evidence="3 11" id="KW-0812">Transmembrane</keyword>
<dbReference type="AlphaFoldDB" id="A0A9R0IEX5"/>
<feature type="domain" description="Protein kinase" evidence="13">
    <location>
        <begin position="643"/>
        <end position="941"/>
    </location>
</feature>
<dbReference type="InterPro" id="IPR051716">
    <property type="entry name" value="Plant_RL_S/T_kinase"/>
</dbReference>
<evidence type="ECO:0000256" key="9">
    <source>
        <dbReference type="ARBA" id="ARBA00023136"/>
    </source>
</evidence>
<gene>
    <name evidence="15" type="primary">LOC110787443</name>
</gene>
<organism evidence="14 15">
    <name type="scientific">Spinacia oleracea</name>
    <name type="common">Spinach</name>
    <dbReference type="NCBI Taxonomy" id="3562"/>
    <lineage>
        <taxon>Eukaryota</taxon>
        <taxon>Viridiplantae</taxon>
        <taxon>Streptophyta</taxon>
        <taxon>Embryophyta</taxon>
        <taxon>Tracheophyta</taxon>
        <taxon>Spermatophyta</taxon>
        <taxon>Magnoliopsida</taxon>
        <taxon>eudicotyledons</taxon>
        <taxon>Gunneridae</taxon>
        <taxon>Pentapetalae</taxon>
        <taxon>Caryophyllales</taxon>
        <taxon>Chenopodiaceae</taxon>
        <taxon>Chenopodioideae</taxon>
        <taxon>Anserineae</taxon>
        <taxon>Spinacia</taxon>
    </lineage>
</organism>
<dbReference type="Gene3D" id="3.30.200.20">
    <property type="entry name" value="Phosphorylase Kinase, domain 1"/>
    <property type="match status" value="1"/>
</dbReference>
<keyword evidence="8 11" id="KW-1133">Transmembrane helix</keyword>